<gene>
    <name evidence="1" type="ORF">RG47T_4914</name>
</gene>
<proteinExistence type="predicted"/>
<accession>A0A1Q6A5Y6</accession>
<dbReference type="Gene3D" id="3.90.1150.30">
    <property type="match status" value="1"/>
</dbReference>
<comment type="caution">
    <text evidence="1">The sequence shown here is derived from an EMBL/GenBank/DDBJ whole genome shotgun (WGS) entry which is preliminary data.</text>
</comment>
<dbReference type="EMBL" id="MPPL01000001">
    <property type="protein sequence ID" value="OKS89430.1"/>
    <property type="molecule type" value="Genomic_DNA"/>
</dbReference>
<dbReference type="InterPro" id="IPR007351">
    <property type="entry name" value="YjbR"/>
</dbReference>
<dbReference type="PANTHER" id="PTHR35145:SF1">
    <property type="entry name" value="CYTOPLASMIC PROTEIN"/>
    <property type="match status" value="1"/>
</dbReference>
<dbReference type="STRING" id="1302689.RG47T_4914"/>
<name>A0A1Q6A5Y6_9SPHI</name>
<dbReference type="PANTHER" id="PTHR35145">
    <property type="entry name" value="CYTOPLASMIC PROTEIN-RELATED"/>
    <property type="match status" value="1"/>
</dbReference>
<dbReference type="InterPro" id="IPR038056">
    <property type="entry name" value="YjbR-like_sf"/>
</dbReference>
<keyword evidence="2" id="KW-1185">Reference proteome</keyword>
<dbReference type="Pfam" id="PF04237">
    <property type="entry name" value="YjbR"/>
    <property type="match status" value="1"/>
</dbReference>
<dbReference type="Proteomes" id="UP000186720">
    <property type="component" value="Unassembled WGS sequence"/>
</dbReference>
<dbReference type="InterPro" id="IPR058532">
    <property type="entry name" value="YjbR/MT2646/Rv2570-like"/>
</dbReference>
<dbReference type="AlphaFoldDB" id="A0A1Q6A5Y6"/>
<evidence type="ECO:0000313" key="1">
    <source>
        <dbReference type="EMBL" id="OKS89430.1"/>
    </source>
</evidence>
<protein>
    <recommendedName>
        <fullName evidence="3">MmcQ-like protein</fullName>
    </recommendedName>
</protein>
<sequence length="145" mass="16727">MDCSYTKIFVQIRALFAALSIELKKQLTMNVEEIRDYCMQKPATEEGLPFGDDTLVFKVAGKIFLLFSLDKGNRFNVKCDPELAVELRDQHTEVQPGYHMNKTHWNTVFIDGSLTYKQIHTMIDHSYRLIVKSLPKKVQAELADD</sequence>
<evidence type="ECO:0008006" key="3">
    <source>
        <dbReference type="Google" id="ProtNLM"/>
    </source>
</evidence>
<reference evidence="1 2" key="1">
    <citation type="submission" date="2016-11" db="EMBL/GenBank/DDBJ databases">
        <title>Whole Genome Sequencing of Mucilaginibacter polytrichastri RG4-7(T) isolated from the moss sample.</title>
        <authorList>
            <person name="Li Y."/>
        </authorList>
    </citation>
    <scope>NUCLEOTIDE SEQUENCE [LARGE SCALE GENOMIC DNA]</scope>
    <source>
        <strain evidence="1 2">RG4-7</strain>
    </source>
</reference>
<organism evidence="1 2">
    <name type="scientific">Mucilaginibacter polytrichastri</name>
    <dbReference type="NCBI Taxonomy" id="1302689"/>
    <lineage>
        <taxon>Bacteria</taxon>
        <taxon>Pseudomonadati</taxon>
        <taxon>Bacteroidota</taxon>
        <taxon>Sphingobacteriia</taxon>
        <taxon>Sphingobacteriales</taxon>
        <taxon>Sphingobacteriaceae</taxon>
        <taxon>Mucilaginibacter</taxon>
    </lineage>
</organism>
<dbReference type="SUPFAM" id="SSF142906">
    <property type="entry name" value="YjbR-like"/>
    <property type="match status" value="1"/>
</dbReference>
<evidence type="ECO:0000313" key="2">
    <source>
        <dbReference type="Proteomes" id="UP000186720"/>
    </source>
</evidence>